<protein>
    <submittedName>
        <fullName evidence="1">Uncharacterized protein</fullName>
    </submittedName>
</protein>
<dbReference type="AlphaFoldDB" id="A0A1K1U7H8"/>
<organism evidence="1 2">
    <name type="scientific">Marinospirillum alkaliphilum DSM 21637</name>
    <dbReference type="NCBI Taxonomy" id="1122209"/>
    <lineage>
        <taxon>Bacteria</taxon>
        <taxon>Pseudomonadati</taxon>
        <taxon>Pseudomonadota</taxon>
        <taxon>Gammaproteobacteria</taxon>
        <taxon>Oceanospirillales</taxon>
        <taxon>Oceanospirillaceae</taxon>
        <taxon>Marinospirillum</taxon>
    </lineage>
</organism>
<accession>A0A1K1U7H8</accession>
<reference evidence="1 2" key="1">
    <citation type="submission" date="2016-11" db="EMBL/GenBank/DDBJ databases">
        <authorList>
            <person name="Jaros S."/>
            <person name="Januszkiewicz K."/>
            <person name="Wedrychowicz H."/>
        </authorList>
    </citation>
    <scope>NUCLEOTIDE SEQUENCE [LARGE SCALE GENOMIC DNA]</scope>
    <source>
        <strain evidence="1 2">DSM 21637</strain>
    </source>
</reference>
<keyword evidence="2" id="KW-1185">Reference proteome</keyword>
<name>A0A1K1U7H8_9GAMM</name>
<evidence type="ECO:0000313" key="2">
    <source>
        <dbReference type="Proteomes" id="UP000182350"/>
    </source>
</evidence>
<dbReference type="RefSeq" id="WP_072324704.1">
    <property type="nucleotide sequence ID" value="NZ_FPJW01000001.1"/>
</dbReference>
<sequence length="296" mass="34145">MLIFDFFRKEDVFISAKRPGDLYKQLAALASISSYLNRVFYRADSLFFDYRLLDIFSSIDFIEVPNRRGNYVAPHRSTFFLNSGGVFKYSELYDSFKRYSYSFSANYFEGRKAIFLSFESEKRKWLNQLDFLDFIVRRLGSKAVIINSGMTQTINRVCSGYKTDQRLYEENILTSWCKENDCDFVNCFGMSVDEKIPFALSCAYSIGSIGTSNFITNALSIPTLSAGNNYIYDYAVSRGVSGHNKNEVVVTKDYVIEVGVDGRFIDKDYVFSEQLVSYLIDERFFDILSERFCLGS</sequence>
<dbReference type="STRING" id="1122209.SAMN02745752_00488"/>
<dbReference type="Proteomes" id="UP000182350">
    <property type="component" value="Unassembled WGS sequence"/>
</dbReference>
<proteinExistence type="predicted"/>
<evidence type="ECO:0000313" key="1">
    <source>
        <dbReference type="EMBL" id="SFX08762.1"/>
    </source>
</evidence>
<gene>
    <name evidence="1" type="ORF">SAMN02745752_00488</name>
</gene>
<dbReference type="EMBL" id="FPJW01000001">
    <property type="protein sequence ID" value="SFX08762.1"/>
    <property type="molecule type" value="Genomic_DNA"/>
</dbReference>